<dbReference type="RefSeq" id="WP_245779672.1">
    <property type="nucleotide sequence ID" value="NZ_FOYM01000008.1"/>
</dbReference>
<name>A0A1I6DAL8_9FIRM</name>
<dbReference type="EMBL" id="FOYM01000008">
    <property type="protein sequence ID" value="SFR02484.1"/>
    <property type="molecule type" value="Genomic_DNA"/>
</dbReference>
<accession>A0A1I6DAL8</accession>
<organism evidence="1 2">
    <name type="scientific">Desulfoscipio geothermicus DSM 3669</name>
    <dbReference type="NCBI Taxonomy" id="1121426"/>
    <lineage>
        <taxon>Bacteria</taxon>
        <taxon>Bacillati</taxon>
        <taxon>Bacillota</taxon>
        <taxon>Clostridia</taxon>
        <taxon>Eubacteriales</taxon>
        <taxon>Desulfallaceae</taxon>
        <taxon>Desulfoscipio</taxon>
    </lineage>
</organism>
<evidence type="ECO:0000313" key="2">
    <source>
        <dbReference type="Proteomes" id="UP000199584"/>
    </source>
</evidence>
<keyword evidence="2" id="KW-1185">Reference proteome</keyword>
<reference evidence="2" key="1">
    <citation type="submission" date="2016-10" db="EMBL/GenBank/DDBJ databases">
        <authorList>
            <person name="Varghese N."/>
            <person name="Submissions S."/>
        </authorList>
    </citation>
    <scope>NUCLEOTIDE SEQUENCE [LARGE SCALE GENOMIC DNA]</scope>
    <source>
        <strain evidence="2">DSM 3669</strain>
    </source>
</reference>
<gene>
    <name evidence="1" type="ORF">SAMN05660706_10811</name>
</gene>
<evidence type="ECO:0008006" key="3">
    <source>
        <dbReference type="Google" id="ProtNLM"/>
    </source>
</evidence>
<proteinExistence type="predicted"/>
<dbReference type="Proteomes" id="UP000199584">
    <property type="component" value="Unassembled WGS sequence"/>
</dbReference>
<protein>
    <recommendedName>
        <fullName evidence="3">2-phosphosulfolactate phosphatase</fullName>
    </recommendedName>
</protein>
<sequence>MKIPTVKLSVNASGAAVAAQAGDVVVIVDVIDMSTTLEAALDAGALAVFGAAPDSARPPVVTNPENIGLLAGKQAVDNNTGVVLVAEPRVGTDEERLQNITRVTAGLARAAAEINAVLPNLGAETSKLCDLRGKVVIAATATGGVAFDAAVSGGAPAVFTGTVARTMQKKGPAPARSAAKRAVRAARALDAGITVVAASGNSMEDILAAEYITRTIIEEYLL</sequence>
<evidence type="ECO:0000313" key="1">
    <source>
        <dbReference type="EMBL" id="SFR02484.1"/>
    </source>
</evidence>
<dbReference type="STRING" id="39060.SAMN05660706_10811"/>
<dbReference type="AlphaFoldDB" id="A0A1I6DAL8"/>